<evidence type="ECO:0000313" key="2">
    <source>
        <dbReference type="Proteomes" id="UP001497644"/>
    </source>
</evidence>
<protein>
    <submittedName>
        <fullName evidence="1">Uncharacterized protein</fullName>
    </submittedName>
</protein>
<sequence>MFLADPLSRDCRNEDPVSGQEELHVQVILSITESELKRLLTETEKDKTCQTLSKYIKKGWPTERAQVDKRAIEYWNFRDQLAEYDG</sequence>
<gene>
    <name evidence="1" type="ORF">LPLAT_LOCUS11787</name>
</gene>
<dbReference type="AlphaFoldDB" id="A0AAV2MZR7"/>
<feature type="non-terminal residue" evidence="1">
    <location>
        <position position="86"/>
    </location>
</feature>
<organism evidence="1 2">
    <name type="scientific">Lasius platythorax</name>
    <dbReference type="NCBI Taxonomy" id="488582"/>
    <lineage>
        <taxon>Eukaryota</taxon>
        <taxon>Metazoa</taxon>
        <taxon>Ecdysozoa</taxon>
        <taxon>Arthropoda</taxon>
        <taxon>Hexapoda</taxon>
        <taxon>Insecta</taxon>
        <taxon>Pterygota</taxon>
        <taxon>Neoptera</taxon>
        <taxon>Endopterygota</taxon>
        <taxon>Hymenoptera</taxon>
        <taxon>Apocrita</taxon>
        <taxon>Aculeata</taxon>
        <taxon>Formicoidea</taxon>
        <taxon>Formicidae</taxon>
        <taxon>Formicinae</taxon>
        <taxon>Lasius</taxon>
        <taxon>Lasius</taxon>
    </lineage>
</organism>
<dbReference type="EMBL" id="CAXIPU020000997">
    <property type="protein sequence ID" value="CAL1672825.1"/>
    <property type="molecule type" value="Genomic_DNA"/>
</dbReference>
<reference evidence="1" key="1">
    <citation type="submission" date="2024-04" db="EMBL/GenBank/DDBJ databases">
        <authorList>
            <consortium name="Molecular Ecology Group"/>
        </authorList>
    </citation>
    <scope>NUCLEOTIDE SEQUENCE</scope>
</reference>
<name>A0AAV2MZR7_9HYME</name>
<accession>A0AAV2MZR7</accession>
<evidence type="ECO:0000313" key="1">
    <source>
        <dbReference type="EMBL" id="CAL1672825.1"/>
    </source>
</evidence>
<comment type="caution">
    <text evidence="1">The sequence shown here is derived from an EMBL/GenBank/DDBJ whole genome shotgun (WGS) entry which is preliminary data.</text>
</comment>
<keyword evidence="2" id="KW-1185">Reference proteome</keyword>
<dbReference type="Proteomes" id="UP001497644">
    <property type="component" value="Unassembled WGS sequence"/>
</dbReference>
<proteinExistence type="predicted"/>